<keyword evidence="2" id="KW-0812">Transmembrane</keyword>
<dbReference type="InterPro" id="IPR058257">
    <property type="entry name" value="CorA-like_dom"/>
</dbReference>
<gene>
    <name evidence="4" type="ORF">RRF57_002273</name>
</gene>
<keyword evidence="2" id="KW-0472">Membrane</keyword>
<reference evidence="4 5" key="1">
    <citation type="submission" date="2023-10" db="EMBL/GenBank/DDBJ databases">
        <title>Draft genome sequence of Xylaria bambusicola isolate GMP-LS, the root and basal stem rot pathogen of sugarcane in Indonesia.</title>
        <authorList>
            <person name="Selvaraj P."/>
            <person name="Muralishankar V."/>
            <person name="Muruganantham S."/>
            <person name="Sp S."/>
            <person name="Haryani S."/>
            <person name="Lau K.J.X."/>
            <person name="Naqvi N.I."/>
        </authorList>
    </citation>
    <scope>NUCLEOTIDE SEQUENCE [LARGE SCALE GENOMIC DNA]</scope>
    <source>
        <strain evidence="4">GMP-LS</strain>
    </source>
</reference>
<evidence type="ECO:0000259" key="3">
    <source>
        <dbReference type="Pfam" id="PF26616"/>
    </source>
</evidence>
<keyword evidence="2" id="KW-1133">Transmembrane helix</keyword>
<evidence type="ECO:0000313" key="4">
    <source>
        <dbReference type="EMBL" id="KAK5626558.1"/>
    </source>
</evidence>
<feature type="domain" description="CorA-like transporter" evidence="3">
    <location>
        <begin position="12"/>
        <end position="291"/>
    </location>
</feature>
<dbReference type="EMBL" id="JAWHQM010000003">
    <property type="protein sequence ID" value="KAK5626558.1"/>
    <property type="molecule type" value="Genomic_DNA"/>
</dbReference>
<dbReference type="AlphaFoldDB" id="A0AAN7Z4B5"/>
<proteinExistence type="predicted"/>
<feature type="transmembrane region" description="Helical" evidence="2">
    <location>
        <begin position="618"/>
        <end position="639"/>
    </location>
</feature>
<evidence type="ECO:0000313" key="5">
    <source>
        <dbReference type="Proteomes" id="UP001305414"/>
    </source>
</evidence>
<organism evidence="4 5">
    <name type="scientific">Xylaria bambusicola</name>
    <dbReference type="NCBI Taxonomy" id="326684"/>
    <lineage>
        <taxon>Eukaryota</taxon>
        <taxon>Fungi</taxon>
        <taxon>Dikarya</taxon>
        <taxon>Ascomycota</taxon>
        <taxon>Pezizomycotina</taxon>
        <taxon>Sordariomycetes</taxon>
        <taxon>Xylariomycetidae</taxon>
        <taxon>Xylariales</taxon>
        <taxon>Xylariaceae</taxon>
        <taxon>Xylaria</taxon>
    </lineage>
</organism>
<feature type="compositionally biased region" description="Polar residues" evidence="1">
    <location>
        <begin position="374"/>
        <end position="396"/>
    </location>
</feature>
<keyword evidence="5" id="KW-1185">Reference proteome</keyword>
<evidence type="ECO:0000256" key="1">
    <source>
        <dbReference type="SAM" id="MobiDB-lite"/>
    </source>
</evidence>
<protein>
    <recommendedName>
        <fullName evidence="3">CorA-like transporter domain-containing protein</fullName>
    </recommendedName>
</protein>
<dbReference type="Pfam" id="PF26616">
    <property type="entry name" value="CorA-like"/>
    <property type="match status" value="1"/>
</dbReference>
<sequence>MNISTIDRLLDACADANSYPTKLLRSELFPYTLQKYSESINERAPRVFSDVSESDSWRIRFYDVHDRGYPSKPHFCDSIGQLRDYLLQAGRKDPKCRHMFIRAPHSRAPLDCSREMLSLAFTFHQVMAQFLDVVLYFGTFPGLNVPTAFHHCVFRHELFNEPVDASRFSIPQLGRSGMEIKHCYNLWAVEKSDSTHGKRAPWEIRQAGLYHSFDLLNGKATWVHLKANKVLERRITEAYTSPECLEAGDIQTVQGSFSATLMTHLIVFEWCGENWRQYLNHWECELERILTTIRNAPIHKVERMLVDVNSNIADILGSPAQPLSIAPTARIGTISSLPTSWNSPRGATFKSNSSTLLQTSFVEKHVISGRDESSQPTAPQPMHQNFSPLQSPITPNDQRDPGKDPFQVFDDFKYKDLQHLHFIGSKLHEADMIMKLDADILLEIVKYFKDFVNDLRTPHTLRDGCQGVLSKFVQRTNGIMRELQAERTRISTLITLLNDGKALFDAITQFRNMELNRLSSARMEMMTKDMHQSTLQMENIAGKTEKETSSMHIITLVTLLFLPGTFVAVRYALPRIRKEVDRHLTTNGQTFLGAGFYQWSDSNDASQIPNYPIWRSEYFFLFAKISFPLMALTLLFWAWPYLLRWISQRRSCSVTSRQWICGIRRQRVRDEEAQIASSNAHGSAGFLPRWLR</sequence>
<name>A0AAN7Z4B5_9PEZI</name>
<feature type="transmembrane region" description="Helical" evidence="2">
    <location>
        <begin position="553"/>
        <end position="573"/>
    </location>
</feature>
<dbReference type="Proteomes" id="UP001305414">
    <property type="component" value="Unassembled WGS sequence"/>
</dbReference>
<accession>A0AAN7Z4B5</accession>
<evidence type="ECO:0000256" key="2">
    <source>
        <dbReference type="SAM" id="Phobius"/>
    </source>
</evidence>
<feature type="region of interest" description="Disordered" evidence="1">
    <location>
        <begin position="368"/>
        <end position="405"/>
    </location>
</feature>
<comment type="caution">
    <text evidence="4">The sequence shown here is derived from an EMBL/GenBank/DDBJ whole genome shotgun (WGS) entry which is preliminary data.</text>
</comment>